<dbReference type="Proteomes" id="UP001385951">
    <property type="component" value="Unassembled WGS sequence"/>
</dbReference>
<organism evidence="1 2">
    <name type="scientific">Cerrena zonata</name>
    <dbReference type="NCBI Taxonomy" id="2478898"/>
    <lineage>
        <taxon>Eukaryota</taxon>
        <taxon>Fungi</taxon>
        <taxon>Dikarya</taxon>
        <taxon>Basidiomycota</taxon>
        <taxon>Agaricomycotina</taxon>
        <taxon>Agaricomycetes</taxon>
        <taxon>Polyporales</taxon>
        <taxon>Cerrenaceae</taxon>
        <taxon>Cerrena</taxon>
    </lineage>
</organism>
<comment type="caution">
    <text evidence="1">The sequence shown here is derived from an EMBL/GenBank/DDBJ whole genome shotgun (WGS) entry which is preliminary data.</text>
</comment>
<dbReference type="EMBL" id="JASBNA010000009">
    <property type="protein sequence ID" value="KAK7688910.1"/>
    <property type="molecule type" value="Genomic_DNA"/>
</dbReference>
<evidence type="ECO:0000313" key="1">
    <source>
        <dbReference type="EMBL" id="KAK7688910.1"/>
    </source>
</evidence>
<gene>
    <name evidence="1" type="ORF">QCA50_007601</name>
</gene>
<evidence type="ECO:0000313" key="2">
    <source>
        <dbReference type="Proteomes" id="UP001385951"/>
    </source>
</evidence>
<proteinExistence type="predicted"/>
<keyword evidence="2" id="KW-1185">Reference proteome</keyword>
<protein>
    <submittedName>
        <fullName evidence="1">Uncharacterized protein</fullName>
    </submittedName>
</protein>
<sequence length="67" mass="7559">MFLGMRGKQHGLLQRSSIRRAAWHSPGPLCLIQVLAERSWFIAMPSGDVRNTRGTTSESMKDIVVYL</sequence>
<reference evidence="1 2" key="1">
    <citation type="submission" date="2022-09" db="EMBL/GenBank/DDBJ databases">
        <authorList>
            <person name="Palmer J.M."/>
        </authorList>
    </citation>
    <scope>NUCLEOTIDE SEQUENCE [LARGE SCALE GENOMIC DNA]</scope>
    <source>
        <strain evidence="1 2">DSM 7382</strain>
    </source>
</reference>
<dbReference type="AlphaFoldDB" id="A0AAW0GCN3"/>
<name>A0AAW0GCN3_9APHY</name>
<accession>A0AAW0GCN3</accession>